<feature type="region of interest" description="Disordered" evidence="1">
    <location>
        <begin position="381"/>
        <end position="416"/>
    </location>
</feature>
<dbReference type="PANTHER" id="PTHR40625:SF1">
    <property type="entry name" value="AMP-ACTIVATED PROTEIN KINASE GLYCOGEN-BINDING DOMAIN-CONTAINING PROTEIN"/>
    <property type="match status" value="1"/>
</dbReference>
<evidence type="ECO:0000256" key="1">
    <source>
        <dbReference type="SAM" id="MobiDB-lite"/>
    </source>
</evidence>
<name>A0AAV9NHE8_9EURO</name>
<feature type="compositionally biased region" description="Low complexity" evidence="1">
    <location>
        <begin position="401"/>
        <end position="414"/>
    </location>
</feature>
<reference evidence="2 3" key="1">
    <citation type="submission" date="2023-08" db="EMBL/GenBank/DDBJ databases">
        <title>Black Yeasts Isolated from many extreme environments.</title>
        <authorList>
            <person name="Coleine C."/>
            <person name="Stajich J.E."/>
            <person name="Selbmann L."/>
        </authorList>
    </citation>
    <scope>NUCLEOTIDE SEQUENCE [LARGE SCALE GENOMIC DNA]</scope>
    <source>
        <strain evidence="2 3">CCFEE 5792</strain>
    </source>
</reference>
<gene>
    <name evidence="2" type="ORF">LTR84_013085</name>
</gene>
<sequence>MAPTTLITFLVRTPPSTRSVALFGSWDNFSTSYRMQRDSRTGQEHWSGCHSFSNIICDGDPQPSGTPRDGGLKMGGTYWYYYKLDDDIEFHNSTEPSTTSCPLLPGQLVNVLNVPYAFSSGRSRNDSVSSTSSDYRTMNPSDKFMNPRPVPAKPSLPRLKTSPTLSQHTWSTSSSPISAGSRRGRSVSSRGTPQPGGANTLRIIRLARKPSVDTSSRSTSRGSNRSVGIIGAFKALASPRSTSPEIGVERGRPKTSKQDIPRHVLSKKTALTLTPPIPEVTALSPTGPTRELALRREFEESMDGNIGLAISSFQQHRRQRSLSREPSSLRNSLLLDDAANQKSSEVPTTSYRPMETLKEMASTTNTPIWPLTAIKIEGENLVDDDGRDEPDLGKRLPTLPNSPSSAYPPSSVADDSPRQLFEEELANLQSHFSATTIDTESYTNSYIINDQSRFSDWTCSTTRFSPVSDCADSIIDLDPMSPTVALDDTLREVKTMSVAGQAAQKSDLEKGYSIPSIDTLPSAFSFSTISSVASSAVQSSHVDIDSPNDGDFSWSKFQHYSLPTDETGSITTLKQVTSPKQVSPLVVDGVERDQGFQPQLTSYAGSDMPHSTSMKQLLDELSYLGDMIQHH</sequence>
<evidence type="ECO:0000313" key="3">
    <source>
        <dbReference type="Proteomes" id="UP001358417"/>
    </source>
</evidence>
<evidence type="ECO:0008006" key="4">
    <source>
        <dbReference type="Google" id="ProtNLM"/>
    </source>
</evidence>
<dbReference type="PANTHER" id="PTHR40625">
    <property type="entry name" value="GTP-BINDING PROTEIN ESDC-RELATED"/>
    <property type="match status" value="1"/>
</dbReference>
<dbReference type="RefSeq" id="XP_064707766.1">
    <property type="nucleotide sequence ID" value="XM_064856590.1"/>
</dbReference>
<feature type="compositionally biased region" description="Polar residues" evidence="1">
    <location>
        <begin position="161"/>
        <end position="178"/>
    </location>
</feature>
<dbReference type="Proteomes" id="UP001358417">
    <property type="component" value="Unassembled WGS sequence"/>
</dbReference>
<dbReference type="AlphaFoldDB" id="A0AAV9NHE8"/>
<feature type="region of interest" description="Disordered" evidence="1">
    <location>
        <begin position="120"/>
        <end position="225"/>
    </location>
</feature>
<evidence type="ECO:0000313" key="2">
    <source>
        <dbReference type="EMBL" id="KAK5055335.1"/>
    </source>
</evidence>
<feature type="region of interest" description="Disordered" evidence="1">
    <location>
        <begin position="313"/>
        <end position="351"/>
    </location>
</feature>
<protein>
    <recommendedName>
        <fullName evidence="4">CBM20 domain-containing protein</fullName>
    </recommendedName>
</protein>
<dbReference type="GeneID" id="89981221"/>
<comment type="caution">
    <text evidence="2">The sequence shown here is derived from an EMBL/GenBank/DDBJ whole genome shotgun (WGS) entry which is preliminary data.</text>
</comment>
<proteinExistence type="predicted"/>
<feature type="compositionally biased region" description="Low complexity" evidence="1">
    <location>
        <begin position="212"/>
        <end position="225"/>
    </location>
</feature>
<dbReference type="EMBL" id="JAVRRD010000009">
    <property type="protein sequence ID" value="KAK5055335.1"/>
    <property type="molecule type" value="Genomic_DNA"/>
</dbReference>
<feature type="compositionally biased region" description="Low complexity" evidence="1">
    <location>
        <begin position="120"/>
        <end position="133"/>
    </location>
</feature>
<feature type="compositionally biased region" description="Polar residues" evidence="1">
    <location>
        <begin position="340"/>
        <end position="351"/>
    </location>
</feature>
<accession>A0AAV9NHE8</accession>
<organism evidence="2 3">
    <name type="scientific">Exophiala bonariae</name>
    <dbReference type="NCBI Taxonomy" id="1690606"/>
    <lineage>
        <taxon>Eukaryota</taxon>
        <taxon>Fungi</taxon>
        <taxon>Dikarya</taxon>
        <taxon>Ascomycota</taxon>
        <taxon>Pezizomycotina</taxon>
        <taxon>Eurotiomycetes</taxon>
        <taxon>Chaetothyriomycetidae</taxon>
        <taxon>Chaetothyriales</taxon>
        <taxon>Herpotrichiellaceae</taxon>
        <taxon>Exophiala</taxon>
    </lineage>
</organism>
<keyword evidence="3" id="KW-1185">Reference proteome</keyword>